<evidence type="ECO:0000256" key="1">
    <source>
        <dbReference type="SAM" id="Coils"/>
    </source>
</evidence>
<dbReference type="CDD" id="cd14688">
    <property type="entry name" value="bZIP_YAP"/>
    <property type="match status" value="1"/>
</dbReference>
<evidence type="ECO:0000313" key="3">
    <source>
        <dbReference type="EMBL" id="KAK3352734.1"/>
    </source>
</evidence>
<reference evidence="3" key="1">
    <citation type="journal article" date="2023" name="Mol. Phylogenet. Evol.">
        <title>Genome-scale phylogeny and comparative genomics of the fungal order Sordariales.</title>
        <authorList>
            <person name="Hensen N."/>
            <person name="Bonometti L."/>
            <person name="Westerberg I."/>
            <person name="Brannstrom I.O."/>
            <person name="Guillou S."/>
            <person name="Cros-Aarteil S."/>
            <person name="Calhoun S."/>
            <person name="Haridas S."/>
            <person name="Kuo A."/>
            <person name="Mondo S."/>
            <person name="Pangilinan J."/>
            <person name="Riley R."/>
            <person name="LaButti K."/>
            <person name="Andreopoulos B."/>
            <person name="Lipzen A."/>
            <person name="Chen C."/>
            <person name="Yan M."/>
            <person name="Daum C."/>
            <person name="Ng V."/>
            <person name="Clum A."/>
            <person name="Steindorff A."/>
            <person name="Ohm R.A."/>
            <person name="Martin F."/>
            <person name="Silar P."/>
            <person name="Natvig D.O."/>
            <person name="Lalanne C."/>
            <person name="Gautier V."/>
            <person name="Ament-Velasquez S.L."/>
            <person name="Kruys A."/>
            <person name="Hutchinson M.I."/>
            <person name="Powell A.J."/>
            <person name="Barry K."/>
            <person name="Miller A.N."/>
            <person name="Grigoriev I.V."/>
            <person name="Debuchy R."/>
            <person name="Gladieux P."/>
            <person name="Hiltunen Thoren M."/>
            <person name="Johannesson H."/>
        </authorList>
    </citation>
    <scope>NUCLEOTIDE SEQUENCE</scope>
    <source>
        <strain evidence="3">CBS 955.72</strain>
    </source>
</reference>
<sequence>MSHQEPQTFNSGAKTLRLTENKRRYRARRKEYIADLETKLAEAREQGVQATKEVQLAARQVALENGRLRDLLRLAGFSHGDIDSWRDAGCRGNGGDGDTSNSSDQHFQTEQKARRCAAALAAYQGADEREWMMPLCEIACGSEKGLVKTIEAEKAEKAEKSSCTRHEQIIPSCKLITRLTENPAADITQVPAAAPLSSNEEPHQDAGASHGGGGIECRKAYDMLIQYATTEDKMDTIARALESGCTKNGKGGCAVKSKVVLQALDDVCE</sequence>
<dbReference type="Proteomes" id="UP001275084">
    <property type="component" value="Unassembled WGS sequence"/>
</dbReference>
<feature type="compositionally biased region" description="Polar residues" evidence="2">
    <location>
        <begin position="1"/>
        <end position="13"/>
    </location>
</feature>
<keyword evidence="4" id="KW-1185">Reference proteome</keyword>
<dbReference type="PANTHER" id="PTHR42070">
    <property type="entry name" value="FILAMENT ASSOCIATED PROTEIN, PUTATIVE (AFU_ORTHOLOGUE AFUA_8G06630)-RELATED"/>
    <property type="match status" value="1"/>
</dbReference>
<proteinExistence type="predicted"/>
<evidence type="ECO:0000256" key="2">
    <source>
        <dbReference type="SAM" id="MobiDB-lite"/>
    </source>
</evidence>
<dbReference type="EMBL" id="JAUIQD010000004">
    <property type="protein sequence ID" value="KAK3352734.1"/>
    <property type="molecule type" value="Genomic_DNA"/>
</dbReference>
<feature type="region of interest" description="Disordered" evidence="2">
    <location>
        <begin position="1"/>
        <end position="21"/>
    </location>
</feature>
<protein>
    <recommendedName>
        <fullName evidence="5">BZIP domain-containing protein</fullName>
    </recommendedName>
</protein>
<dbReference type="AlphaFoldDB" id="A0AAJ0ME29"/>
<reference evidence="3" key="2">
    <citation type="submission" date="2023-06" db="EMBL/GenBank/DDBJ databases">
        <authorList>
            <consortium name="Lawrence Berkeley National Laboratory"/>
            <person name="Haridas S."/>
            <person name="Hensen N."/>
            <person name="Bonometti L."/>
            <person name="Westerberg I."/>
            <person name="Brannstrom I.O."/>
            <person name="Guillou S."/>
            <person name="Cros-Aarteil S."/>
            <person name="Calhoun S."/>
            <person name="Kuo A."/>
            <person name="Mondo S."/>
            <person name="Pangilinan J."/>
            <person name="Riley R."/>
            <person name="Labutti K."/>
            <person name="Andreopoulos B."/>
            <person name="Lipzen A."/>
            <person name="Chen C."/>
            <person name="Yanf M."/>
            <person name="Daum C."/>
            <person name="Ng V."/>
            <person name="Clum A."/>
            <person name="Steindorff A."/>
            <person name="Ohm R."/>
            <person name="Martin F."/>
            <person name="Silar P."/>
            <person name="Natvig D."/>
            <person name="Lalanne C."/>
            <person name="Gautier V."/>
            <person name="Ament-Velasquez S.L."/>
            <person name="Kruys A."/>
            <person name="Hutchinson M.I."/>
            <person name="Powell A.J."/>
            <person name="Barry K."/>
            <person name="Miller A.N."/>
            <person name="Grigoriev I.V."/>
            <person name="Debuchy R."/>
            <person name="Gladieux P."/>
            <person name="Thoren M.H."/>
            <person name="Johannesson H."/>
        </authorList>
    </citation>
    <scope>NUCLEOTIDE SEQUENCE</scope>
    <source>
        <strain evidence="3">CBS 955.72</strain>
    </source>
</reference>
<gene>
    <name evidence="3" type="ORF">B0T25DRAFT_517953</name>
</gene>
<feature type="coiled-coil region" evidence="1">
    <location>
        <begin position="26"/>
        <end position="60"/>
    </location>
</feature>
<accession>A0AAJ0ME29</accession>
<organism evidence="3 4">
    <name type="scientific">Lasiosphaeria hispida</name>
    <dbReference type="NCBI Taxonomy" id="260671"/>
    <lineage>
        <taxon>Eukaryota</taxon>
        <taxon>Fungi</taxon>
        <taxon>Dikarya</taxon>
        <taxon>Ascomycota</taxon>
        <taxon>Pezizomycotina</taxon>
        <taxon>Sordariomycetes</taxon>
        <taxon>Sordariomycetidae</taxon>
        <taxon>Sordariales</taxon>
        <taxon>Lasiosphaeriaceae</taxon>
        <taxon>Lasiosphaeria</taxon>
    </lineage>
</organism>
<comment type="caution">
    <text evidence="3">The sequence shown here is derived from an EMBL/GenBank/DDBJ whole genome shotgun (WGS) entry which is preliminary data.</text>
</comment>
<dbReference type="PANTHER" id="PTHR42070:SF1">
    <property type="entry name" value="FILAMENT ASSOCIATED PROTEIN, PUTATIVE (AFU_ORTHOLOGUE AFUA_8G06630)-RELATED"/>
    <property type="match status" value="1"/>
</dbReference>
<keyword evidence="1" id="KW-0175">Coiled coil</keyword>
<evidence type="ECO:0008006" key="5">
    <source>
        <dbReference type="Google" id="ProtNLM"/>
    </source>
</evidence>
<evidence type="ECO:0000313" key="4">
    <source>
        <dbReference type="Proteomes" id="UP001275084"/>
    </source>
</evidence>
<name>A0AAJ0ME29_9PEZI</name>